<comment type="similarity">
    <text evidence="2">Belongs to the GSP F family.</text>
</comment>
<dbReference type="PANTHER" id="PTHR30012:SF0">
    <property type="entry name" value="TYPE II SECRETION SYSTEM PROTEIN F-RELATED"/>
    <property type="match status" value="1"/>
</dbReference>
<dbReference type="InterPro" id="IPR018076">
    <property type="entry name" value="T2SS_GspF_dom"/>
</dbReference>
<evidence type="ECO:0000313" key="11">
    <source>
        <dbReference type="Proteomes" id="UP000589984"/>
    </source>
</evidence>
<evidence type="ECO:0000256" key="3">
    <source>
        <dbReference type="ARBA" id="ARBA00022475"/>
    </source>
</evidence>
<feature type="transmembrane region" description="Helical" evidence="8">
    <location>
        <begin position="274"/>
        <end position="296"/>
    </location>
</feature>
<feature type="transmembrane region" description="Helical" evidence="8">
    <location>
        <begin position="46"/>
        <end position="68"/>
    </location>
</feature>
<protein>
    <submittedName>
        <fullName evidence="10">Type II secretion system F family protein</fullName>
    </submittedName>
</protein>
<evidence type="ECO:0000256" key="5">
    <source>
        <dbReference type="ARBA" id="ARBA00022692"/>
    </source>
</evidence>
<evidence type="ECO:0000256" key="1">
    <source>
        <dbReference type="ARBA" id="ARBA00004429"/>
    </source>
</evidence>
<comment type="caution">
    <text evidence="10">The sequence shown here is derived from an EMBL/GenBank/DDBJ whole genome shotgun (WGS) entry which is preliminary data.</text>
</comment>
<feature type="transmembrane region" description="Helical" evidence="8">
    <location>
        <begin position="387"/>
        <end position="408"/>
    </location>
</feature>
<evidence type="ECO:0000256" key="6">
    <source>
        <dbReference type="ARBA" id="ARBA00022989"/>
    </source>
</evidence>
<evidence type="ECO:0000259" key="9">
    <source>
        <dbReference type="Pfam" id="PF00482"/>
    </source>
</evidence>
<dbReference type="InterPro" id="IPR003004">
    <property type="entry name" value="GspF/PilC"/>
</dbReference>
<keyword evidence="6 8" id="KW-1133">Transmembrane helix</keyword>
<feature type="domain" description="Type II secretion system protein GspF" evidence="9">
    <location>
        <begin position="286"/>
        <end position="406"/>
    </location>
</feature>
<evidence type="ECO:0000256" key="8">
    <source>
        <dbReference type="SAM" id="Phobius"/>
    </source>
</evidence>
<feature type="domain" description="Type II secretion system protein GspF" evidence="9">
    <location>
        <begin position="80"/>
        <end position="203"/>
    </location>
</feature>
<dbReference type="GO" id="GO:0005886">
    <property type="term" value="C:plasma membrane"/>
    <property type="evidence" value="ECO:0007669"/>
    <property type="project" value="UniProtKB-SubCell"/>
</dbReference>
<dbReference type="EMBL" id="JABWCV010000004">
    <property type="protein sequence ID" value="NVF13452.1"/>
    <property type="molecule type" value="Genomic_DNA"/>
</dbReference>
<proteinExistence type="inferred from homology"/>
<keyword evidence="4" id="KW-0997">Cell inner membrane</keyword>
<feature type="transmembrane region" description="Helical" evidence="8">
    <location>
        <begin position="180"/>
        <end position="202"/>
    </location>
</feature>
<dbReference type="AlphaFoldDB" id="A0A7Y6V818"/>
<comment type="subcellular location">
    <subcellularLocation>
        <location evidence="1">Cell inner membrane</location>
        <topology evidence="1">Multi-pass membrane protein</topology>
    </subcellularLocation>
</comment>
<reference evidence="10 11" key="1">
    <citation type="submission" date="2020-06" db="EMBL/GenBank/DDBJ databases">
        <title>Halomonas sp. QX-1 draft genome sequence.</title>
        <authorList>
            <person name="Qiu X."/>
        </authorList>
    </citation>
    <scope>NUCLEOTIDE SEQUENCE [LARGE SCALE GENOMIC DNA]</scope>
    <source>
        <strain evidence="10 11">QX-1</strain>
    </source>
</reference>
<dbReference type="FunFam" id="1.20.81.30:FF:000001">
    <property type="entry name" value="Type II secretion system protein F"/>
    <property type="match status" value="1"/>
</dbReference>
<keyword evidence="7 8" id="KW-0472">Membrane</keyword>
<evidence type="ECO:0000313" key="10">
    <source>
        <dbReference type="EMBL" id="NVF13452.1"/>
    </source>
</evidence>
<evidence type="ECO:0000256" key="4">
    <source>
        <dbReference type="ARBA" id="ARBA00022519"/>
    </source>
</evidence>
<dbReference type="RefSeq" id="WP_176302567.1">
    <property type="nucleotide sequence ID" value="NZ_JABWCV010000004.1"/>
</dbReference>
<accession>A0A7Y6V818</accession>
<dbReference type="Proteomes" id="UP000589984">
    <property type="component" value="Unassembled WGS sequence"/>
</dbReference>
<keyword evidence="3" id="KW-1003">Cell membrane</keyword>
<evidence type="ECO:0000256" key="2">
    <source>
        <dbReference type="ARBA" id="ARBA00005745"/>
    </source>
</evidence>
<dbReference type="PANTHER" id="PTHR30012">
    <property type="entry name" value="GENERAL SECRETION PATHWAY PROTEIN"/>
    <property type="match status" value="1"/>
</dbReference>
<evidence type="ECO:0000256" key="7">
    <source>
        <dbReference type="ARBA" id="ARBA00023136"/>
    </source>
</evidence>
<keyword evidence="5 8" id="KW-0812">Transmembrane</keyword>
<organism evidence="10 11">
    <name type="scientific">Vreelandella maris</name>
    <dbReference type="NCBI Taxonomy" id="2729617"/>
    <lineage>
        <taxon>Bacteria</taxon>
        <taxon>Pseudomonadati</taxon>
        <taxon>Pseudomonadota</taxon>
        <taxon>Gammaproteobacteria</taxon>
        <taxon>Oceanospirillales</taxon>
        <taxon>Halomonadaceae</taxon>
        <taxon>Vreelandella</taxon>
    </lineage>
</organism>
<dbReference type="Pfam" id="PF00482">
    <property type="entry name" value="T2SSF"/>
    <property type="match status" value="2"/>
</dbReference>
<dbReference type="Gene3D" id="1.20.81.30">
    <property type="entry name" value="Type II secretion system (T2SS), domain F"/>
    <property type="match status" value="2"/>
</dbReference>
<keyword evidence="11" id="KW-1185">Reference proteome</keyword>
<feature type="transmembrane region" description="Helical" evidence="8">
    <location>
        <begin position="234"/>
        <end position="253"/>
    </location>
</feature>
<name>A0A7Y6V818_9GAMM</name>
<dbReference type="InterPro" id="IPR042094">
    <property type="entry name" value="T2SS_GspF_sf"/>
</dbReference>
<gene>
    <name evidence="10" type="ORF">HUO07_04600</name>
</gene>
<sequence>MSEAAFRYVFYRVVSNQGRVRAGLSKLPVTDYSNAHPLVERREQAVVLQLYVLPALMLPLLDGLALFMRRSIPIALLAEFLHSLGLMLRSGLPVDMALKDLRDDAKHPALKALTADLLSGVRAGNTLSSRLSFYPHLVPATVRHLVDIGERSGNLDRVLMDASEHLGRITALRRDVSRALIYPFFVVLTIVIAALFWVYYVLPDLANMFRQMGAHLPPLTQSVLSAVHWMRELLASYGYWVLAAVVVLPMLLSRSQRVRAGFYWLAYHLPISRTLVRTSAMAFISEYLALLVAAGINLLDGLAILEAATRNEVYRDAIRQARQGVMRGNTLASGLERSGVFSPLMIRLINVGEQSGNLDGQLRTLADEYRRRLNHLVATLAEVIKPAVLLLAGALFIFVVVVFLLPVYDLIAQSTQLR</sequence>